<accession>A0A814V4J0</accession>
<evidence type="ECO:0000313" key="2">
    <source>
        <dbReference type="EMBL" id="CAF1182952.1"/>
    </source>
</evidence>
<sequence>MEQESANLLQNHARSTIVQSRSIRSQKKLCKIFSNKYIAQCFIPTRLNRVLNNLHRLAEGFLDNNQDADRLLQKIIKSGFKFHVLYRNRIIPFSPDGRRLMMKLRDEFILVFAMIVALNYLDLIFIQYSLQRKLQRKLRHCQQLIRRIIGNHLTQKSHDRIDFIFDFISDADFLAYIFDSELTRNHAIIEEIIDDLRALMSDALLALLSDALSALMPDSLRVLMSDALRVFVRDSLI</sequence>
<keyword evidence="5" id="KW-1185">Reference proteome</keyword>
<dbReference type="PANTHER" id="PTHR12757">
    <property type="entry name" value="TUMOR NECROSIS FACTOR INDUCED PROTEIN"/>
    <property type="match status" value="1"/>
</dbReference>
<dbReference type="InterPro" id="IPR038355">
    <property type="entry name" value="TNFAIP8_sf"/>
</dbReference>
<dbReference type="EMBL" id="CAJNOM010000938">
    <property type="protein sequence ID" value="CAF1579935.1"/>
    <property type="molecule type" value="Genomic_DNA"/>
</dbReference>
<dbReference type="OrthoDB" id="10176690at2759"/>
<reference evidence="2" key="1">
    <citation type="submission" date="2021-02" db="EMBL/GenBank/DDBJ databases">
        <authorList>
            <person name="Nowell W R."/>
        </authorList>
    </citation>
    <scope>NUCLEOTIDE SEQUENCE</scope>
</reference>
<organism evidence="2 6">
    <name type="scientific">Adineta steineri</name>
    <dbReference type="NCBI Taxonomy" id="433720"/>
    <lineage>
        <taxon>Eukaryota</taxon>
        <taxon>Metazoa</taxon>
        <taxon>Spiralia</taxon>
        <taxon>Gnathifera</taxon>
        <taxon>Rotifera</taxon>
        <taxon>Eurotatoria</taxon>
        <taxon>Bdelloidea</taxon>
        <taxon>Adinetida</taxon>
        <taxon>Adinetidae</taxon>
        <taxon>Adineta</taxon>
    </lineage>
</organism>
<dbReference type="Pfam" id="PF05527">
    <property type="entry name" value="TNFAIP8"/>
    <property type="match status" value="1"/>
</dbReference>
<name>A0A814V4J0_9BILA</name>
<proteinExistence type="predicted"/>
<keyword evidence="1" id="KW-1133">Transmembrane helix</keyword>
<evidence type="ECO:0000313" key="4">
    <source>
        <dbReference type="EMBL" id="CAF1579935.1"/>
    </source>
</evidence>
<keyword evidence="1" id="KW-0812">Transmembrane</keyword>
<evidence type="ECO:0000313" key="3">
    <source>
        <dbReference type="EMBL" id="CAF1415641.1"/>
    </source>
</evidence>
<evidence type="ECO:0000313" key="6">
    <source>
        <dbReference type="Proteomes" id="UP000663877"/>
    </source>
</evidence>
<dbReference type="InterPro" id="IPR008477">
    <property type="entry name" value="TNFAIP8-like"/>
</dbReference>
<dbReference type="GO" id="GO:0042981">
    <property type="term" value="P:regulation of apoptotic process"/>
    <property type="evidence" value="ECO:0007669"/>
    <property type="project" value="InterPro"/>
</dbReference>
<dbReference type="Proteomes" id="UP000663877">
    <property type="component" value="Unassembled WGS sequence"/>
</dbReference>
<gene>
    <name evidence="2" type="ORF">BJG266_LOCUS25875</name>
    <name evidence="3" type="ORF">QVE165_LOCUS37853</name>
    <name evidence="4" type="ORF">QVE165_LOCUS49890</name>
</gene>
<dbReference type="EMBL" id="CAJNOM010000398">
    <property type="protein sequence ID" value="CAF1415641.1"/>
    <property type="molecule type" value="Genomic_DNA"/>
</dbReference>
<dbReference type="PANTHER" id="PTHR12757:SF1">
    <property type="entry name" value="PROTEIN SALIVARY GLANDS MARRED"/>
    <property type="match status" value="1"/>
</dbReference>
<keyword evidence="1" id="KW-0472">Membrane</keyword>
<evidence type="ECO:0000313" key="5">
    <source>
        <dbReference type="Proteomes" id="UP000663832"/>
    </source>
</evidence>
<dbReference type="GO" id="GO:0005737">
    <property type="term" value="C:cytoplasm"/>
    <property type="evidence" value="ECO:0007669"/>
    <property type="project" value="TreeGrafter"/>
</dbReference>
<dbReference type="EMBL" id="CAJNOI010000206">
    <property type="protein sequence ID" value="CAF1182952.1"/>
    <property type="molecule type" value="Genomic_DNA"/>
</dbReference>
<dbReference type="Proteomes" id="UP000663832">
    <property type="component" value="Unassembled WGS sequence"/>
</dbReference>
<feature type="transmembrane region" description="Helical" evidence="1">
    <location>
        <begin position="108"/>
        <end position="130"/>
    </location>
</feature>
<dbReference type="Gene3D" id="1.20.1440.160">
    <property type="entry name" value="Tumor necrosis factor alpha-induced protein 8-like"/>
    <property type="match status" value="1"/>
</dbReference>
<evidence type="ECO:0000256" key="1">
    <source>
        <dbReference type="SAM" id="Phobius"/>
    </source>
</evidence>
<protein>
    <submittedName>
        <fullName evidence="2">Uncharacterized protein</fullName>
    </submittedName>
</protein>
<dbReference type="AlphaFoldDB" id="A0A814V4J0"/>
<comment type="caution">
    <text evidence="2">The sequence shown here is derived from an EMBL/GenBank/DDBJ whole genome shotgun (WGS) entry which is preliminary data.</text>
</comment>